<name>A0A9N9S7M2_PHACE</name>
<sequence>MVTKFGRTFKNIHPISESEVAIGDWLVVAYDFELSKSSQGNGNHYFIGQITGIKERGYFEGKFVRPKTTKNYCDYIYNFPDVPDVDTFHFEKVVGKVSPPENYLRGLLKFALNSKDLEH</sequence>
<evidence type="ECO:0000313" key="2">
    <source>
        <dbReference type="Proteomes" id="UP001153737"/>
    </source>
</evidence>
<keyword evidence="2" id="KW-1185">Reference proteome</keyword>
<dbReference type="Proteomes" id="UP001153737">
    <property type="component" value="Chromosome 1"/>
</dbReference>
<organism evidence="1 2">
    <name type="scientific">Phaedon cochleariae</name>
    <name type="common">Mustard beetle</name>
    <dbReference type="NCBI Taxonomy" id="80249"/>
    <lineage>
        <taxon>Eukaryota</taxon>
        <taxon>Metazoa</taxon>
        <taxon>Ecdysozoa</taxon>
        <taxon>Arthropoda</taxon>
        <taxon>Hexapoda</taxon>
        <taxon>Insecta</taxon>
        <taxon>Pterygota</taxon>
        <taxon>Neoptera</taxon>
        <taxon>Endopterygota</taxon>
        <taxon>Coleoptera</taxon>
        <taxon>Polyphaga</taxon>
        <taxon>Cucujiformia</taxon>
        <taxon>Chrysomeloidea</taxon>
        <taxon>Chrysomelidae</taxon>
        <taxon>Chrysomelinae</taxon>
        <taxon>Chrysomelini</taxon>
        <taxon>Phaedon</taxon>
    </lineage>
</organism>
<dbReference type="AlphaFoldDB" id="A0A9N9S7M2"/>
<protein>
    <submittedName>
        <fullName evidence="1">Uncharacterized protein</fullName>
    </submittedName>
</protein>
<reference evidence="1" key="2">
    <citation type="submission" date="2022-10" db="EMBL/GenBank/DDBJ databases">
        <authorList>
            <consortium name="ENA_rothamsted_submissions"/>
            <consortium name="culmorum"/>
            <person name="King R."/>
        </authorList>
    </citation>
    <scope>NUCLEOTIDE SEQUENCE</scope>
</reference>
<reference evidence="1" key="1">
    <citation type="submission" date="2022-01" db="EMBL/GenBank/DDBJ databases">
        <authorList>
            <person name="King R."/>
        </authorList>
    </citation>
    <scope>NUCLEOTIDE SEQUENCE</scope>
</reference>
<evidence type="ECO:0000313" key="1">
    <source>
        <dbReference type="EMBL" id="CAG9813178.1"/>
    </source>
</evidence>
<proteinExistence type="predicted"/>
<accession>A0A9N9S7M2</accession>
<dbReference type="EMBL" id="OU896707">
    <property type="protein sequence ID" value="CAG9813178.1"/>
    <property type="molecule type" value="Genomic_DNA"/>
</dbReference>
<gene>
    <name evidence="1" type="ORF">PHAECO_LOCUS1237</name>
</gene>
<dbReference type="OrthoDB" id="10072016at2759"/>